<evidence type="ECO:0000256" key="4">
    <source>
        <dbReference type="ARBA" id="ARBA00022827"/>
    </source>
</evidence>
<evidence type="ECO:0000256" key="5">
    <source>
        <dbReference type="ARBA" id="ARBA00023002"/>
    </source>
</evidence>
<accession>A0A6L6PYX8</accession>
<dbReference type="PANTHER" id="PTHR42784">
    <property type="entry name" value="PYRANOSE 2-OXIDASE"/>
    <property type="match status" value="1"/>
</dbReference>
<keyword evidence="3" id="KW-0285">Flavoprotein</keyword>
<dbReference type="InterPro" id="IPR036188">
    <property type="entry name" value="FAD/NAD-bd_sf"/>
</dbReference>
<feature type="domain" description="Glucose-methanol-choline oxidoreductase C-terminal" evidence="6">
    <location>
        <begin position="446"/>
        <end position="547"/>
    </location>
</feature>
<name>A0A6L6PYX8_9BURK</name>
<gene>
    <name evidence="7" type="ORF">GM668_09725</name>
</gene>
<comment type="caution">
    <text evidence="7">The sequence shown here is derived from an EMBL/GenBank/DDBJ whole genome shotgun (WGS) entry which is preliminary data.</text>
</comment>
<dbReference type="Gene3D" id="3.50.50.60">
    <property type="entry name" value="FAD/NAD(P)-binding domain"/>
    <property type="match status" value="2"/>
</dbReference>
<evidence type="ECO:0000313" key="8">
    <source>
        <dbReference type="Proteomes" id="UP000484015"/>
    </source>
</evidence>
<sequence>MDHLFFLSNAGWKQARETVPYDHVIVGSGFCALAFAQRTREKYPTAKILIVERGAFFLPEHFQNLPLPFKNTIGGLSETFPWTLSAKTVAGTADQQRYIHWQHGMVPFFGGRSTLWSAWCPRPNRDEMDGWPGATISAAHEYFGSAEKLLRVRKVDQVDKDLSAAETQVVARTRPVYGALQKAVQTLLEEKRTTIPGVYRTEAAPLACDAESLDGIDFQKFSTPGDLLALAGVRLGEAGSAGGCIDIATHCEVEKIIQQDGTATALQTSRGILPLGSANLILAMGTLPPATLVRNSFPDAPNVGERFTAHFITAIVARVPKALLDPNGEFGDLELGACYVAGVADGDYKQQFHIQLSALSDKNPKQNAGTALRYMPDVVATATQTQLETSPDHVVFVCAVLGELDYRNRDNWFRTNPQDGNLVTNSLLQIQESAADQKTWDAMDNATFDVLERVLGKGAGQTEYWFGTPEPSNPDAGYWASARPSVAQRRVSGLVHEGSSLYIGEEQDAPVDTDYKLRGSSNVYVTGGGLWPQGGSWNPTMTMVALAQDLADKLGRKGQGHA</sequence>
<organism evidence="7 8">
    <name type="scientific">Pseudoduganella ginsengisoli</name>
    <dbReference type="NCBI Taxonomy" id="1462440"/>
    <lineage>
        <taxon>Bacteria</taxon>
        <taxon>Pseudomonadati</taxon>
        <taxon>Pseudomonadota</taxon>
        <taxon>Betaproteobacteria</taxon>
        <taxon>Burkholderiales</taxon>
        <taxon>Oxalobacteraceae</taxon>
        <taxon>Telluria group</taxon>
        <taxon>Pseudoduganella</taxon>
    </lineage>
</organism>
<dbReference type="Proteomes" id="UP000484015">
    <property type="component" value="Unassembled WGS sequence"/>
</dbReference>
<evidence type="ECO:0000259" key="6">
    <source>
        <dbReference type="Pfam" id="PF05199"/>
    </source>
</evidence>
<reference evidence="7 8" key="1">
    <citation type="submission" date="2019-11" db="EMBL/GenBank/DDBJ databases">
        <title>Type strains purchased from KCTC, JCM and DSMZ.</title>
        <authorList>
            <person name="Lu H."/>
        </authorList>
    </citation>
    <scope>NUCLEOTIDE SEQUENCE [LARGE SCALE GENOMIC DNA]</scope>
    <source>
        <strain evidence="7 8">KCTC 42409</strain>
    </source>
</reference>
<keyword evidence="5" id="KW-0560">Oxidoreductase</keyword>
<dbReference type="GO" id="GO:0016614">
    <property type="term" value="F:oxidoreductase activity, acting on CH-OH group of donors"/>
    <property type="evidence" value="ECO:0007669"/>
    <property type="project" value="InterPro"/>
</dbReference>
<keyword evidence="4" id="KW-0274">FAD</keyword>
<evidence type="ECO:0000256" key="2">
    <source>
        <dbReference type="ARBA" id="ARBA00010790"/>
    </source>
</evidence>
<dbReference type="Pfam" id="PF05199">
    <property type="entry name" value="GMC_oxred_C"/>
    <property type="match status" value="1"/>
</dbReference>
<keyword evidence="8" id="KW-1185">Reference proteome</keyword>
<comment type="similarity">
    <text evidence="2">Belongs to the GMC oxidoreductase family.</text>
</comment>
<proteinExistence type="inferred from homology"/>
<evidence type="ECO:0000256" key="1">
    <source>
        <dbReference type="ARBA" id="ARBA00001974"/>
    </source>
</evidence>
<dbReference type="OrthoDB" id="9787779at2"/>
<dbReference type="PANTHER" id="PTHR42784:SF1">
    <property type="entry name" value="PYRANOSE 2-OXIDASE"/>
    <property type="match status" value="1"/>
</dbReference>
<dbReference type="InterPro" id="IPR051473">
    <property type="entry name" value="P2Ox-like"/>
</dbReference>
<dbReference type="SUPFAM" id="SSF51905">
    <property type="entry name" value="FAD/NAD(P)-binding domain"/>
    <property type="match status" value="1"/>
</dbReference>
<evidence type="ECO:0000313" key="7">
    <source>
        <dbReference type="EMBL" id="MTW02364.1"/>
    </source>
</evidence>
<dbReference type="AlphaFoldDB" id="A0A6L6PYX8"/>
<comment type="cofactor">
    <cofactor evidence="1">
        <name>FAD</name>
        <dbReference type="ChEBI" id="CHEBI:57692"/>
    </cofactor>
</comment>
<dbReference type="InterPro" id="IPR007867">
    <property type="entry name" value="GMC_OxRtase_C"/>
</dbReference>
<protein>
    <submittedName>
        <fullName evidence="7">GMC family oxidoreductase</fullName>
    </submittedName>
</protein>
<evidence type="ECO:0000256" key="3">
    <source>
        <dbReference type="ARBA" id="ARBA00022630"/>
    </source>
</evidence>
<dbReference type="EMBL" id="WNLA01000004">
    <property type="protein sequence ID" value="MTW02364.1"/>
    <property type="molecule type" value="Genomic_DNA"/>
</dbReference>